<keyword evidence="5" id="KW-1185">Reference proteome</keyword>
<organism evidence="4 5">
    <name type="scientific">Leucothrix pacifica</name>
    <dbReference type="NCBI Taxonomy" id="1247513"/>
    <lineage>
        <taxon>Bacteria</taxon>
        <taxon>Pseudomonadati</taxon>
        <taxon>Pseudomonadota</taxon>
        <taxon>Gammaproteobacteria</taxon>
        <taxon>Thiotrichales</taxon>
        <taxon>Thiotrichaceae</taxon>
        <taxon>Leucothrix</taxon>
    </lineage>
</organism>
<gene>
    <name evidence="4" type="primary">paaD</name>
    <name evidence="4" type="ORF">DKW60_20480</name>
</gene>
<dbReference type="SUPFAM" id="SSF54637">
    <property type="entry name" value="Thioesterase/thiol ester dehydrase-isomerase"/>
    <property type="match status" value="1"/>
</dbReference>
<evidence type="ECO:0000313" key="5">
    <source>
        <dbReference type="Proteomes" id="UP000245539"/>
    </source>
</evidence>
<dbReference type="NCBIfam" id="TIGR02286">
    <property type="entry name" value="PaaD"/>
    <property type="match status" value="1"/>
</dbReference>
<dbReference type="InterPro" id="IPR011973">
    <property type="entry name" value="PaaD"/>
</dbReference>
<dbReference type="RefSeq" id="WP_109839526.1">
    <property type="nucleotide sequence ID" value="NZ_QGKM01000083.1"/>
</dbReference>
<dbReference type="InterPro" id="IPR003736">
    <property type="entry name" value="PAAI_dom"/>
</dbReference>
<dbReference type="AlphaFoldDB" id="A0A317C1P3"/>
<name>A0A317C1P3_9GAMM</name>
<dbReference type="FunFam" id="3.10.129.10:FF:000022">
    <property type="entry name" value="Phenylacetic acid degradation protein"/>
    <property type="match status" value="1"/>
</dbReference>
<comment type="similarity">
    <text evidence="1">Belongs to the thioesterase PaaI family.</text>
</comment>
<dbReference type="InterPro" id="IPR029069">
    <property type="entry name" value="HotDog_dom_sf"/>
</dbReference>
<keyword evidence="2" id="KW-0378">Hydrolase</keyword>
<dbReference type="CDD" id="cd03443">
    <property type="entry name" value="PaaI_thioesterase"/>
    <property type="match status" value="1"/>
</dbReference>
<dbReference type="InterPro" id="IPR006683">
    <property type="entry name" value="Thioestr_dom"/>
</dbReference>
<dbReference type="EMBL" id="QGKM01000083">
    <property type="protein sequence ID" value="PWQ92566.1"/>
    <property type="molecule type" value="Genomic_DNA"/>
</dbReference>
<dbReference type="Proteomes" id="UP000245539">
    <property type="component" value="Unassembled WGS sequence"/>
</dbReference>
<comment type="caution">
    <text evidence="4">The sequence shown here is derived from an EMBL/GenBank/DDBJ whole genome shotgun (WGS) entry which is preliminary data.</text>
</comment>
<evidence type="ECO:0000256" key="2">
    <source>
        <dbReference type="ARBA" id="ARBA00022801"/>
    </source>
</evidence>
<evidence type="ECO:0000259" key="3">
    <source>
        <dbReference type="Pfam" id="PF03061"/>
    </source>
</evidence>
<proteinExistence type="inferred from homology"/>
<dbReference type="PANTHER" id="PTHR42856">
    <property type="entry name" value="ACYL-COENZYME A THIOESTERASE PAAI"/>
    <property type="match status" value="1"/>
</dbReference>
<dbReference type="Pfam" id="PF03061">
    <property type="entry name" value="4HBT"/>
    <property type="match status" value="1"/>
</dbReference>
<dbReference type="PANTHER" id="PTHR42856:SF1">
    <property type="entry name" value="ACYL-COENZYME A THIOESTERASE PAAI"/>
    <property type="match status" value="1"/>
</dbReference>
<feature type="domain" description="Thioesterase" evidence="3">
    <location>
        <begin position="50"/>
        <end position="124"/>
    </location>
</feature>
<reference evidence="4 5" key="1">
    <citation type="submission" date="2018-05" db="EMBL/GenBank/DDBJ databases">
        <title>Leucothrix arctica sp. nov., isolated from Arctic seawater.</title>
        <authorList>
            <person name="Choi A."/>
            <person name="Baek K."/>
        </authorList>
    </citation>
    <scope>NUCLEOTIDE SEQUENCE [LARGE SCALE GENOMIC DNA]</scope>
    <source>
        <strain evidence="4 5">JCM 18388</strain>
    </source>
</reference>
<dbReference type="InterPro" id="IPR052723">
    <property type="entry name" value="Acyl-CoA_thioesterase_PaaI"/>
</dbReference>
<sequence length="141" mass="15061">MTPQELATAASEALHKQDFAAQMLGITIASTTPGKAVLQMKVREDMSNGHGICHGGMIFTLCDTAFAHACNNTNKNTVASGCTIDFLAPARLDDVLTATAQERSRSGRTGVYDVEVRLADDTLIAVFRGKSYQIKGQLIAD</sequence>
<dbReference type="Gene3D" id="3.10.129.10">
    <property type="entry name" value="Hotdog Thioesterase"/>
    <property type="match status" value="1"/>
</dbReference>
<protein>
    <submittedName>
        <fullName evidence="4">Hydroxyphenylacetyl-CoA thioesterase PaaI</fullName>
    </submittedName>
</protein>
<dbReference type="OrthoDB" id="32575at2"/>
<dbReference type="NCBIfam" id="TIGR00369">
    <property type="entry name" value="unchar_dom_1"/>
    <property type="match status" value="1"/>
</dbReference>
<evidence type="ECO:0000313" key="4">
    <source>
        <dbReference type="EMBL" id="PWQ92566.1"/>
    </source>
</evidence>
<accession>A0A317C1P3</accession>
<dbReference type="GO" id="GO:0016289">
    <property type="term" value="F:acyl-CoA hydrolase activity"/>
    <property type="evidence" value="ECO:0007669"/>
    <property type="project" value="UniProtKB-ARBA"/>
</dbReference>
<evidence type="ECO:0000256" key="1">
    <source>
        <dbReference type="ARBA" id="ARBA00008324"/>
    </source>
</evidence>